<protein>
    <recommendedName>
        <fullName evidence="1">NB-ARC domain-containing protein</fullName>
    </recommendedName>
</protein>
<dbReference type="InterPro" id="IPR002182">
    <property type="entry name" value="NB-ARC"/>
</dbReference>
<dbReference type="EMBL" id="GGEC01010981">
    <property type="protein sequence ID" value="MBW91464.1"/>
    <property type="molecule type" value="Transcribed_RNA"/>
</dbReference>
<reference evidence="2" key="1">
    <citation type="submission" date="2018-02" db="EMBL/GenBank/DDBJ databases">
        <title>Rhizophora mucronata_Transcriptome.</title>
        <authorList>
            <person name="Meera S.P."/>
            <person name="Sreeshan A."/>
            <person name="Augustine A."/>
        </authorList>
    </citation>
    <scope>NUCLEOTIDE SEQUENCE</scope>
    <source>
        <tissue evidence="2">Leaf</tissue>
    </source>
</reference>
<accession>A0A2P2JDB2</accession>
<evidence type="ECO:0000259" key="1">
    <source>
        <dbReference type="Pfam" id="PF00931"/>
    </source>
</evidence>
<proteinExistence type="predicted"/>
<dbReference type="GO" id="GO:0043531">
    <property type="term" value="F:ADP binding"/>
    <property type="evidence" value="ECO:0007669"/>
    <property type="project" value="InterPro"/>
</dbReference>
<evidence type="ECO:0000313" key="2">
    <source>
        <dbReference type="EMBL" id="MBW91464.1"/>
    </source>
</evidence>
<name>A0A2P2JDB2_RHIMU</name>
<dbReference type="Pfam" id="PF00931">
    <property type="entry name" value="NB-ARC"/>
    <property type="match status" value="1"/>
</dbReference>
<dbReference type="Gene3D" id="3.40.50.300">
    <property type="entry name" value="P-loop containing nucleotide triphosphate hydrolases"/>
    <property type="match status" value="1"/>
</dbReference>
<dbReference type="SUPFAM" id="SSF52540">
    <property type="entry name" value="P-loop containing nucleoside triphosphate hydrolases"/>
    <property type="match status" value="1"/>
</dbReference>
<feature type="domain" description="NB-ARC" evidence="1">
    <location>
        <begin position="17"/>
        <end position="58"/>
    </location>
</feature>
<dbReference type="InterPro" id="IPR027417">
    <property type="entry name" value="P-loop_NTPase"/>
</dbReference>
<organism evidence="2">
    <name type="scientific">Rhizophora mucronata</name>
    <name type="common">Asiatic mangrove</name>
    <dbReference type="NCBI Taxonomy" id="61149"/>
    <lineage>
        <taxon>Eukaryota</taxon>
        <taxon>Viridiplantae</taxon>
        <taxon>Streptophyta</taxon>
        <taxon>Embryophyta</taxon>
        <taxon>Tracheophyta</taxon>
        <taxon>Spermatophyta</taxon>
        <taxon>Magnoliopsida</taxon>
        <taxon>eudicotyledons</taxon>
        <taxon>Gunneridae</taxon>
        <taxon>Pentapetalae</taxon>
        <taxon>rosids</taxon>
        <taxon>fabids</taxon>
        <taxon>Malpighiales</taxon>
        <taxon>Rhizophoraceae</taxon>
        <taxon>Rhizophora</taxon>
    </lineage>
</organism>
<sequence>MIDITEAKGRDQDNNVLVNMLLNEHSVDDRVDIPVISLVGMGGIGKSTLTQFAFNHYNTETYLDKKI</sequence>
<dbReference type="AlphaFoldDB" id="A0A2P2JDB2"/>